<feature type="transmembrane region" description="Helical" evidence="7">
    <location>
        <begin position="231"/>
        <end position="249"/>
    </location>
</feature>
<comment type="caution">
    <text evidence="8">The sequence shown here is derived from an EMBL/GenBank/DDBJ whole genome shotgun (WGS) entry which is preliminary data.</text>
</comment>
<evidence type="ECO:0000256" key="1">
    <source>
        <dbReference type="ARBA" id="ARBA00004141"/>
    </source>
</evidence>
<dbReference type="PANTHER" id="PTHR36838">
    <property type="entry name" value="AUXIN EFFLUX CARRIER FAMILY PROTEIN"/>
    <property type="match status" value="1"/>
</dbReference>
<keyword evidence="2" id="KW-0813">Transport</keyword>
<feature type="transmembrane region" description="Helical" evidence="7">
    <location>
        <begin position="65"/>
        <end position="87"/>
    </location>
</feature>
<dbReference type="RefSeq" id="WP_210059189.1">
    <property type="nucleotide sequence ID" value="NZ_BAAAMH010000011.1"/>
</dbReference>
<gene>
    <name evidence="8" type="ORF">JOF54_004020</name>
</gene>
<dbReference type="InterPro" id="IPR004776">
    <property type="entry name" value="Mem_transp_PIN-like"/>
</dbReference>
<feature type="transmembrane region" description="Helical" evidence="7">
    <location>
        <begin position="34"/>
        <end position="53"/>
    </location>
</feature>
<keyword evidence="3" id="KW-1003">Cell membrane</keyword>
<dbReference type="EMBL" id="JAGIOB010000001">
    <property type="protein sequence ID" value="MBP2419098.1"/>
    <property type="molecule type" value="Genomic_DNA"/>
</dbReference>
<keyword evidence="9" id="KW-1185">Reference proteome</keyword>
<protein>
    <submittedName>
        <fullName evidence="8">Permease</fullName>
    </submittedName>
</protein>
<feature type="transmembrane region" description="Helical" evidence="7">
    <location>
        <begin position="261"/>
        <end position="281"/>
    </location>
</feature>
<feature type="transmembrane region" description="Helical" evidence="7">
    <location>
        <begin position="171"/>
        <end position="190"/>
    </location>
</feature>
<proteinExistence type="predicted"/>
<feature type="transmembrane region" description="Helical" evidence="7">
    <location>
        <begin position="124"/>
        <end position="150"/>
    </location>
</feature>
<feature type="transmembrane region" description="Helical" evidence="7">
    <location>
        <begin position="196"/>
        <end position="219"/>
    </location>
</feature>
<keyword evidence="6 7" id="KW-0472">Membrane</keyword>
<sequence length="313" mass="32620">MQDVLAGFATIAVVIAVGFLLAHSRVLDVESQGMLARLAFYVASPALMVTVLGRTDVSQLFSANLVASLGSVVVTATVAVLLARLVWRRTASDTVIATFSASYVNAGNLGLPIAAYVLGDVSLIAPMLLAQLMVLQPLGLAVLDSTVHVADPAQSRGRRLLDRLGQPLRNPLMLGSLAGLLLSVTGLPLPRVVLDPLTLIGGMAVPAMLIAYGISLRLGPRPGAGEPPVQIGTIVALKLVLQPVVAYLIGRFVVGLDGLDLLAVTVVAALPTAQNVFTHAVRYRRAEILARDSIFISTLLSVPVLLLIAGVLG</sequence>
<dbReference type="Proteomes" id="UP000758168">
    <property type="component" value="Unassembled WGS sequence"/>
</dbReference>
<dbReference type="Pfam" id="PF03547">
    <property type="entry name" value="Mem_trans"/>
    <property type="match status" value="2"/>
</dbReference>
<feature type="transmembrane region" description="Helical" evidence="7">
    <location>
        <begin position="293"/>
        <end position="312"/>
    </location>
</feature>
<evidence type="ECO:0000256" key="2">
    <source>
        <dbReference type="ARBA" id="ARBA00022448"/>
    </source>
</evidence>
<feature type="transmembrane region" description="Helical" evidence="7">
    <location>
        <begin position="94"/>
        <end position="118"/>
    </location>
</feature>
<reference evidence="8 9" key="1">
    <citation type="submission" date="2021-03" db="EMBL/GenBank/DDBJ databases">
        <title>Sequencing the genomes of 1000 actinobacteria strains.</title>
        <authorList>
            <person name="Klenk H.-P."/>
        </authorList>
    </citation>
    <scope>NUCLEOTIDE SEQUENCE [LARGE SCALE GENOMIC DNA]</scope>
    <source>
        <strain evidence="8 9">DSM 12936</strain>
    </source>
</reference>
<feature type="transmembrane region" description="Helical" evidence="7">
    <location>
        <begin position="6"/>
        <end position="22"/>
    </location>
</feature>
<keyword evidence="5 7" id="KW-1133">Transmembrane helix</keyword>
<evidence type="ECO:0000256" key="6">
    <source>
        <dbReference type="ARBA" id="ARBA00023136"/>
    </source>
</evidence>
<evidence type="ECO:0000313" key="9">
    <source>
        <dbReference type="Proteomes" id="UP000758168"/>
    </source>
</evidence>
<accession>A0ABS4ZFT7</accession>
<evidence type="ECO:0000313" key="8">
    <source>
        <dbReference type="EMBL" id="MBP2419098.1"/>
    </source>
</evidence>
<comment type="subcellular location">
    <subcellularLocation>
        <location evidence="1">Membrane</location>
        <topology evidence="1">Multi-pass membrane protein</topology>
    </subcellularLocation>
</comment>
<name>A0ABS4ZFT7_9ACTN</name>
<dbReference type="PANTHER" id="PTHR36838:SF1">
    <property type="entry name" value="SLR1864 PROTEIN"/>
    <property type="match status" value="1"/>
</dbReference>
<keyword evidence="4 7" id="KW-0812">Transmembrane</keyword>
<organism evidence="8 9">
    <name type="scientific">Microlunatus capsulatus</name>
    <dbReference type="NCBI Taxonomy" id="99117"/>
    <lineage>
        <taxon>Bacteria</taxon>
        <taxon>Bacillati</taxon>
        <taxon>Actinomycetota</taxon>
        <taxon>Actinomycetes</taxon>
        <taxon>Propionibacteriales</taxon>
        <taxon>Propionibacteriaceae</taxon>
        <taxon>Microlunatus</taxon>
    </lineage>
</organism>
<evidence type="ECO:0000256" key="7">
    <source>
        <dbReference type="SAM" id="Phobius"/>
    </source>
</evidence>
<evidence type="ECO:0000256" key="4">
    <source>
        <dbReference type="ARBA" id="ARBA00022692"/>
    </source>
</evidence>
<evidence type="ECO:0000256" key="3">
    <source>
        <dbReference type="ARBA" id="ARBA00022475"/>
    </source>
</evidence>
<evidence type="ECO:0000256" key="5">
    <source>
        <dbReference type="ARBA" id="ARBA00022989"/>
    </source>
</evidence>